<dbReference type="RefSeq" id="WP_231008474.1">
    <property type="nucleotide sequence ID" value="NZ_JAJNEC010000007.1"/>
</dbReference>
<feature type="signal peptide" evidence="3">
    <location>
        <begin position="1"/>
        <end position="29"/>
    </location>
</feature>
<dbReference type="InterPro" id="IPR054593">
    <property type="entry name" value="Beta-mannosidase-like_N2"/>
</dbReference>
<accession>A0ABS8PXV1</accession>
<dbReference type="SUPFAM" id="SSF49785">
    <property type="entry name" value="Galactose-binding domain-like"/>
    <property type="match status" value="2"/>
</dbReference>
<feature type="chain" id="PRO_5047095659" evidence="3">
    <location>
        <begin position="30"/>
        <end position="1130"/>
    </location>
</feature>
<dbReference type="Gene3D" id="2.60.120.260">
    <property type="entry name" value="Galactose-binding domain-like"/>
    <property type="match status" value="2"/>
</dbReference>
<dbReference type="Pfam" id="PF22666">
    <property type="entry name" value="Glyco_hydro_2_N2"/>
    <property type="match status" value="1"/>
</dbReference>
<name>A0ABS8PXV1_9BACT</name>
<reference evidence="5 6" key="1">
    <citation type="submission" date="2021-11" db="EMBL/GenBank/DDBJ databases">
        <title>Genomic of Niabella pedocola.</title>
        <authorList>
            <person name="Wu T."/>
        </authorList>
    </citation>
    <scope>NUCLEOTIDE SEQUENCE [LARGE SCALE GENOMIC DNA]</scope>
    <source>
        <strain evidence="5 6">JCM 31011</strain>
    </source>
</reference>
<dbReference type="EMBL" id="JAJNEC010000007">
    <property type="protein sequence ID" value="MCD2425887.1"/>
    <property type="molecule type" value="Genomic_DNA"/>
</dbReference>
<feature type="domain" description="Beta-mannosidase-like galactose-binding" evidence="4">
    <location>
        <begin position="1019"/>
        <end position="1098"/>
    </location>
</feature>
<evidence type="ECO:0000259" key="4">
    <source>
        <dbReference type="Pfam" id="PF22666"/>
    </source>
</evidence>
<evidence type="ECO:0000256" key="2">
    <source>
        <dbReference type="ARBA" id="ARBA00022801"/>
    </source>
</evidence>
<gene>
    <name evidence="5" type="ORF">LQ567_24095</name>
</gene>
<dbReference type="NCBIfam" id="NF045579">
    <property type="entry name" value="rhamnoside_JR"/>
    <property type="match status" value="1"/>
</dbReference>
<protein>
    <submittedName>
        <fullName evidence="5">DNA-binding protein</fullName>
    </submittedName>
</protein>
<evidence type="ECO:0000256" key="3">
    <source>
        <dbReference type="SAM" id="SignalP"/>
    </source>
</evidence>
<keyword evidence="1 3" id="KW-0732">Signal</keyword>
<dbReference type="Proteomes" id="UP001199816">
    <property type="component" value="Unassembled WGS sequence"/>
</dbReference>
<keyword evidence="6" id="KW-1185">Reference proteome</keyword>
<dbReference type="InterPro" id="IPR008979">
    <property type="entry name" value="Galactose-bd-like_sf"/>
</dbReference>
<sequence>MKYQGGRTGWRYQLMLCLLWVSGFQVAHAQHTAADVKAVFAHPPEQARPWVFWYWMHAAVSKQGITADLEAMHNAGIGGAYLMPIGDTSVKLPFDHPVRQLTPEWWGMVNYAMKDAKRLNLKLAMHFSDGFALGGGPWITPERSMQKITWSKRYIRSGSNSSIKLDQPETSEGYYRDIAVFAYPAKSSAAFAGENIKPGVTTSTGMAADFLALPGVNSRQSFKTDSAAWIRYEYPQPFTARSVRIHIGGNNYQALRLILESSDDGIHFKTVTRLEPPRHGWQDTDADYTFSIPAIRARYFRFVYDRAGSEPGAEDLDAAKWKPSLKVMGIYLDDEPVIHQYEAKNGSIWRVAANTDSMQVPDQDAVPLKSMVDLTGKLNKDGTLNWNAPAGNWVIIRIGHTSTGHVNATGGAGKGLECDKFDPEAINLQFNNWFAKAFEKTDPGLAKEVLKVFHVDSWECGSQNWSRNFLSEFQKRRGYDLKPWLPVMTGVPLESAAASERVLHDVRSTIAELIHDVFYTTLKTRAHEKGTAFSAESVAPTMVSDGLLHYRSVDIPMGEFWLNSPTHDKPNDMLDAISGAHIYGKNIIQAEAFTTLRMDWSEHPGSMKVLGDRNFAMGVNKMVLHVFAHNPFLDKKPGVTLDGVGLYMQRDQTWMQPGKAWIDYLARTAALLQLGKPVTDIAVFTGAELPRRSVLPERLVQTLPGLFGAAAVACEEKRMENKGEPMTTRPSGVLHAANIADPGNYVNALHGYKYDCFNPDVLLQMRVEQGRVVTPGGASYAVLVIPGKQALNPNSRLLPVAAAKKIQQLVRDGATVIMDKGFEAPVGFNEDPAVLTHVLKALYGGAKAKGKLVAAPFRQADLSSLGVKKDVEVLNGGDTIAWAHRGLADGDLYFISNPFERKRTLEIAFRVKAGLPQLLDAVTGTITPVTDWRREAGRTVVTLLLEPAAAVFVHFQRSGQQPARVAKPALAKKQLVITGNWEVTFDPVFGGPPTGVTMPVLKSWNTYDEPAIKYYSGTAVYRHPFEWKEALAGKPVWLELDSLYNLASVTVNGVHCGTIWTHPFRVDISKAVKKGSNTLEIAVTNTWANRLAGDQQLPEGERVTWTTAPIRLQDKPLLPAGLKGTVRVVQ</sequence>
<dbReference type="PANTHER" id="PTHR43817">
    <property type="entry name" value="GLYCOSYL HYDROLASE"/>
    <property type="match status" value="1"/>
</dbReference>
<evidence type="ECO:0000313" key="5">
    <source>
        <dbReference type="EMBL" id="MCD2425887.1"/>
    </source>
</evidence>
<organism evidence="5 6">
    <name type="scientific">Niabella pedocola</name>
    <dbReference type="NCBI Taxonomy" id="1752077"/>
    <lineage>
        <taxon>Bacteria</taxon>
        <taxon>Pseudomonadati</taxon>
        <taxon>Bacteroidota</taxon>
        <taxon>Chitinophagia</taxon>
        <taxon>Chitinophagales</taxon>
        <taxon>Chitinophagaceae</taxon>
        <taxon>Niabella</taxon>
    </lineage>
</organism>
<dbReference type="PANTHER" id="PTHR43817:SF1">
    <property type="entry name" value="HYDROLASE, FAMILY 43, PUTATIVE (AFU_ORTHOLOGUE AFUA_3G01660)-RELATED"/>
    <property type="match status" value="1"/>
</dbReference>
<keyword evidence="2" id="KW-0378">Hydrolase</keyword>
<keyword evidence="5" id="KW-0238">DNA-binding</keyword>
<dbReference type="Pfam" id="PF17132">
    <property type="entry name" value="Glyco_hydro_106"/>
    <property type="match status" value="2"/>
</dbReference>
<evidence type="ECO:0000256" key="1">
    <source>
        <dbReference type="ARBA" id="ARBA00022729"/>
    </source>
</evidence>
<evidence type="ECO:0000313" key="6">
    <source>
        <dbReference type="Proteomes" id="UP001199816"/>
    </source>
</evidence>
<dbReference type="GO" id="GO:0003677">
    <property type="term" value="F:DNA binding"/>
    <property type="evidence" value="ECO:0007669"/>
    <property type="project" value="UniProtKB-KW"/>
</dbReference>
<proteinExistence type="predicted"/>
<comment type="caution">
    <text evidence="5">The sequence shown here is derived from an EMBL/GenBank/DDBJ whole genome shotgun (WGS) entry which is preliminary data.</text>
</comment>